<keyword evidence="3" id="KW-1185">Reference proteome</keyword>
<comment type="caution">
    <text evidence="2">The sequence shown here is derived from an EMBL/GenBank/DDBJ whole genome shotgun (WGS) entry which is preliminary data.</text>
</comment>
<dbReference type="EMBL" id="BMAW01061561">
    <property type="protein sequence ID" value="GFT31778.1"/>
    <property type="molecule type" value="Genomic_DNA"/>
</dbReference>
<evidence type="ECO:0000313" key="3">
    <source>
        <dbReference type="Proteomes" id="UP000887013"/>
    </source>
</evidence>
<organism evidence="2 3">
    <name type="scientific">Nephila pilipes</name>
    <name type="common">Giant wood spider</name>
    <name type="synonym">Nephila maculata</name>
    <dbReference type="NCBI Taxonomy" id="299642"/>
    <lineage>
        <taxon>Eukaryota</taxon>
        <taxon>Metazoa</taxon>
        <taxon>Ecdysozoa</taxon>
        <taxon>Arthropoda</taxon>
        <taxon>Chelicerata</taxon>
        <taxon>Arachnida</taxon>
        <taxon>Araneae</taxon>
        <taxon>Araneomorphae</taxon>
        <taxon>Entelegynae</taxon>
        <taxon>Araneoidea</taxon>
        <taxon>Nephilidae</taxon>
        <taxon>Nephila</taxon>
    </lineage>
</organism>
<name>A0A8X6NU98_NEPPI</name>
<proteinExistence type="predicted"/>
<gene>
    <name evidence="2" type="ORF">NPIL_657691</name>
</gene>
<accession>A0A8X6NU98</accession>
<protein>
    <submittedName>
        <fullName evidence="2">Uncharacterized protein</fullName>
    </submittedName>
</protein>
<sequence length="386" mass="44074">MKHYFALCHPLKADPDIEEFKTFLNQFRDHLNSLQPPHHHQCIGGLILDVARRPGPVQSALPRWEDGTIGHISLALLSRTRDRKRSRGGNVGRRRSRELCASPLDRKHEARLVPKSRRGLASVWTSEFESMADVETNADGLFVQRSLARRRVWRARDVSHLFTRDASARENPLWACVSRKMFETGPDHESDVPLVQTIIHRVNKMDPKYREIMYASDPVPKRKRSLPTDEGKSSRRHTSPDARPRIPDLKRPGHIIPDLKRPDHAIPDLKRPNRTIPDLKRPDHVISDLKRPDRTIPDLKRPDHGISKSTLVVSPILGDVSFFSSWEEPRARIFFHHHGIAIFSSSDDGFTLTNGDVSYALDQWCAKTLAKCLTYINIGTVCVTDN</sequence>
<dbReference type="AlphaFoldDB" id="A0A8X6NU98"/>
<evidence type="ECO:0000313" key="2">
    <source>
        <dbReference type="EMBL" id="GFT31778.1"/>
    </source>
</evidence>
<feature type="region of interest" description="Disordered" evidence="1">
    <location>
        <begin position="214"/>
        <end position="280"/>
    </location>
</feature>
<feature type="compositionally biased region" description="Basic and acidic residues" evidence="1">
    <location>
        <begin position="226"/>
        <end position="280"/>
    </location>
</feature>
<reference evidence="2" key="1">
    <citation type="submission" date="2020-08" db="EMBL/GenBank/DDBJ databases">
        <title>Multicomponent nature underlies the extraordinary mechanical properties of spider dragline silk.</title>
        <authorList>
            <person name="Kono N."/>
            <person name="Nakamura H."/>
            <person name="Mori M."/>
            <person name="Yoshida Y."/>
            <person name="Ohtoshi R."/>
            <person name="Malay A.D."/>
            <person name="Moran D.A.P."/>
            <person name="Tomita M."/>
            <person name="Numata K."/>
            <person name="Arakawa K."/>
        </authorList>
    </citation>
    <scope>NUCLEOTIDE SEQUENCE</scope>
</reference>
<evidence type="ECO:0000256" key="1">
    <source>
        <dbReference type="SAM" id="MobiDB-lite"/>
    </source>
</evidence>
<dbReference type="Proteomes" id="UP000887013">
    <property type="component" value="Unassembled WGS sequence"/>
</dbReference>